<gene>
    <name evidence="2" type="ORF">H0H28_02600</name>
</gene>
<keyword evidence="3" id="KW-1185">Reference proteome</keyword>
<evidence type="ECO:0000259" key="1">
    <source>
        <dbReference type="Pfam" id="PF00370"/>
    </source>
</evidence>
<dbReference type="Gene3D" id="3.30.420.40">
    <property type="match status" value="1"/>
</dbReference>
<proteinExistence type="predicted"/>
<dbReference type="InterPro" id="IPR018484">
    <property type="entry name" value="FGGY_N"/>
</dbReference>
<dbReference type="InterPro" id="IPR043129">
    <property type="entry name" value="ATPase_NBD"/>
</dbReference>
<feature type="domain" description="Carbohydrate kinase FGGY N-terminal" evidence="1">
    <location>
        <begin position="13"/>
        <end position="65"/>
    </location>
</feature>
<dbReference type="Proteomes" id="UP000580709">
    <property type="component" value="Unassembled WGS sequence"/>
</dbReference>
<name>A0A838WTY9_9CORY</name>
<dbReference type="Pfam" id="PF00370">
    <property type="entry name" value="FGGY_N"/>
    <property type="match status" value="1"/>
</dbReference>
<sequence>MKSPCPLSRGRAQGTTTTRFILTTTEGEVVAQAQFEHKQIMPRQGWVEHDPMEIWRNTRRAVVEAM</sequence>
<evidence type="ECO:0000313" key="2">
    <source>
        <dbReference type="EMBL" id="MBA4504235.1"/>
    </source>
</evidence>
<dbReference type="EMBL" id="JACEOR010000098">
    <property type="protein sequence ID" value="MBA4504235.1"/>
    <property type="molecule type" value="Genomic_DNA"/>
</dbReference>
<dbReference type="GO" id="GO:0016301">
    <property type="term" value="F:kinase activity"/>
    <property type="evidence" value="ECO:0007669"/>
    <property type="project" value="InterPro"/>
</dbReference>
<accession>A0A838WTY9</accession>
<organism evidence="2 3">
    <name type="scientific">Corynebacterium sanguinis</name>
    <dbReference type="NCBI Taxonomy" id="2594913"/>
    <lineage>
        <taxon>Bacteria</taxon>
        <taxon>Bacillati</taxon>
        <taxon>Actinomycetota</taxon>
        <taxon>Actinomycetes</taxon>
        <taxon>Mycobacteriales</taxon>
        <taxon>Corynebacteriaceae</taxon>
        <taxon>Corynebacterium</taxon>
    </lineage>
</organism>
<dbReference type="AlphaFoldDB" id="A0A838WTY9"/>
<dbReference type="SUPFAM" id="SSF53067">
    <property type="entry name" value="Actin-like ATPase domain"/>
    <property type="match status" value="1"/>
</dbReference>
<dbReference type="GO" id="GO:0005975">
    <property type="term" value="P:carbohydrate metabolic process"/>
    <property type="evidence" value="ECO:0007669"/>
    <property type="project" value="InterPro"/>
</dbReference>
<protein>
    <recommendedName>
        <fullName evidence="1">Carbohydrate kinase FGGY N-terminal domain-containing protein</fullName>
    </recommendedName>
</protein>
<reference evidence="2 3" key="1">
    <citation type="submission" date="2020-07" db="EMBL/GenBank/DDBJ databases">
        <authorList>
            <person name="Khare M."/>
        </authorList>
    </citation>
    <scope>NUCLEOTIDE SEQUENCE [LARGE SCALE GENOMIC DNA]</scope>
    <source>
        <strain evidence="2 3">P8776</strain>
    </source>
</reference>
<evidence type="ECO:0000313" key="3">
    <source>
        <dbReference type="Proteomes" id="UP000580709"/>
    </source>
</evidence>
<feature type="non-terminal residue" evidence="2">
    <location>
        <position position="66"/>
    </location>
</feature>
<comment type="caution">
    <text evidence="2">The sequence shown here is derived from an EMBL/GenBank/DDBJ whole genome shotgun (WGS) entry which is preliminary data.</text>
</comment>